<dbReference type="InterPro" id="IPR027417">
    <property type="entry name" value="P-loop_NTPase"/>
</dbReference>
<dbReference type="SMART" id="SM00490">
    <property type="entry name" value="HELICc"/>
    <property type="match status" value="1"/>
</dbReference>
<evidence type="ECO:0000259" key="9">
    <source>
        <dbReference type="PROSITE" id="PS51192"/>
    </source>
</evidence>
<evidence type="ECO:0000313" key="12">
    <source>
        <dbReference type="Proteomes" id="UP000298327"/>
    </source>
</evidence>
<protein>
    <recommendedName>
        <fullName evidence="7">DNA 3'-5' helicase</fullName>
        <ecNumber evidence="7">5.6.2.4</ecNumber>
    </recommendedName>
</protein>
<feature type="region of interest" description="Disordered" evidence="8">
    <location>
        <begin position="1008"/>
        <end position="1036"/>
    </location>
</feature>
<comment type="similarity">
    <text evidence="1">Belongs to the helicase family. RecQ subfamily.</text>
</comment>
<keyword evidence="5" id="KW-0413">Isomerase</keyword>
<evidence type="ECO:0000256" key="3">
    <source>
        <dbReference type="ARBA" id="ARBA00022840"/>
    </source>
</evidence>
<proteinExistence type="inferred from homology"/>
<dbReference type="GO" id="GO:0005737">
    <property type="term" value="C:cytoplasm"/>
    <property type="evidence" value="ECO:0007669"/>
    <property type="project" value="TreeGrafter"/>
</dbReference>
<dbReference type="PANTHER" id="PTHR13710">
    <property type="entry name" value="DNA HELICASE RECQ FAMILY MEMBER"/>
    <property type="match status" value="1"/>
</dbReference>
<evidence type="ECO:0000256" key="4">
    <source>
        <dbReference type="ARBA" id="ARBA00023125"/>
    </source>
</evidence>
<feature type="compositionally biased region" description="Polar residues" evidence="8">
    <location>
        <begin position="106"/>
        <end position="121"/>
    </location>
</feature>
<feature type="domain" description="Helicase C-terminal" evidence="10">
    <location>
        <begin position="1336"/>
        <end position="1502"/>
    </location>
</feature>
<sequence length="1669" mass="186049">MSAAQIFKCPHCQEVFTKRGIKEYHVETCAPTVTLTLQNCKVTLQRDPVAKSFLCKCSAPSCPQTFTTCKAIRQHVKSAQSNWPTDEEKSLSPSPIPQDNPVSLEAQASSSTTAQPTVNTAPSDIIQSETVSAQIRQLPYLDSIGFCINTTVLLLICIECGVAVLSDNVASHVAMQHAAAHIKIEEERLKNLVHEYGLCTAWPLMGHEPRPQIVGLTVQQGFPCNHCDASFGTKRSIEFHYYDKHKDISCPSNIVTVPVQQLRKGAGHTSSYFKIQQTSPSQQQLHIEEIISSLRHQITANANDTANSVIPNDERLLSPWLRTTRWHEYILNEDVDMLRSLVKAVKTPVNQILQAAVLALLQTGVSLIPRTRDLVLQYLNSPDPVKSGINNTPFHRHQNDETLDTYAIEVYHLVHMLLKAKDIGYSLPTNEELDEAIQSLQDVLGEQDIAKVSAAILDVLMILWQESWVKTHVKNILDPTICYIALSQLLPSGAFADVQQVTGILAKLQYCMRLAFLVKMHDMVDNDEALSVMESCEVLQHWFVEKKESTFNSIRSLQHRASSLSMTTKSMTRVWWTDSENWNSMLYRGNHINIADVRKVFVDMEKTMVQLWENDILCGLKLYVQHGDLADDLTSNTVGYSFLTDQRNVCFHDRDRLMKAILNNPATCHQFVQTEWSGPLKETENSMQVMWKIPALRAWLWSYARFEGLVLARIEMLGGSPGRGTELTAMQYCNIRTRPLRNLMVLDKYLSVLRTYHKSAALIGHDKLIPHAIDACTTDLLIQDLALARPFAELAAQICWPGNNYIRELYASALFVNNGELFDSRQLTHIMSTVTNPRVGTELGINDWRHISIAWRRKKCSEVQSLLEDDNYDTVEAQQTGHSRATENRVYGLSPQALAGPGEDVLPLFLHASTRWQEICHIRPGGAWMSYSDASATKYQPPVKSARQDNSAAFIPSAQWTDNLVKTISDTVTVQVTSNLKDILKDLLKDKPTAPTKKVTFTEFAPTLHKTAQTPEMRSAQVPQQSPQGSLSSGFTFRSPSFVPSKHVDKGKGVAQYVSPIQRGRGLSFSESVFGSPMDTRAASSAAIPIPGSPDTLALGSPRYQFQPLMAPPPQKLALPSEQDALQVIQRLTGKPNATWTSKEQKEAVLGAVALQHDILAILRTGSGKTMIPIVASQLEPDEVTVVILPLKSLISDYQRRLKAMGIAYTLYQGQENTQLTSKPNLILVSADMAKTDHWRQCIVELNQRTPVVRCCFDEGHLTLSSANFRPALANAYDLRLFPMQLIVMSGTIPVVSQPTIVSVFGLLDDVKILRMPTSRLEITYHLYPRFYSNKDIEDKVVALIQQHSPTLAPDDRILIFMAFIEEGIDLAKRLRCGFYHGRQATHPKASSTASLTDGQRVQLYHQWIKGIEPENRILVCTSAFGAGNDYPHVRLVIHAGTPLEMMGYTQESSRAGRDGEQAWAYILPYQQKAPVLQEGEIDHRGLQAAYNMIYGASSCLRHAISAFNDVQPFTCFQLPNCQKCSFCCRQQFDARQSINIHLAGPSTPGSSSVLSVKRPPQLANFVQAVEASKQRRIERESTDNELVDPQIIQAHLMSLTSVYSGIQQAVGTAPRQNITNGTGTSIMTGIFIVEYASSVISLAVMIGFTLPSSKAKEILASIRISCHH</sequence>
<evidence type="ECO:0000259" key="10">
    <source>
        <dbReference type="PROSITE" id="PS51194"/>
    </source>
</evidence>
<dbReference type="InterPro" id="IPR013087">
    <property type="entry name" value="Znf_C2H2_type"/>
</dbReference>
<keyword evidence="2" id="KW-0547">Nucleotide-binding</keyword>
<dbReference type="Gene3D" id="3.40.50.300">
    <property type="entry name" value="P-loop containing nucleotide triphosphate hydrolases"/>
    <property type="match status" value="2"/>
</dbReference>
<name>A0A4Y9YRG7_9AGAM</name>
<feature type="region of interest" description="Disordered" evidence="8">
    <location>
        <begin position="80"/>
        <end position="121"/>
    </location>
</feature>
<accession>A0A4Y9YRG7</accession>
<evidence type="ECO:0000256" key="6">
    <source>
        <dbReference type="ARBA" id="ARBA00034617"/>
    </source>
</evidence>
<dbReference type="GO" id="GO:0009378">
    <property type="term" value="F:four-way junction helicase activity"/>
    <property type="evidence" value="ECO:0007669"/>
    <property type="project" value="TreeGrafter"/>
</dbReference>
<dbReference type="PROSITE" id="PS51194">
    <property type="entry name" value="HELICASE_CTER"/>
    <property type="match status" value="1"/>
</dbReference>
<dbReference type="GO" id="GO:0005694">
    <property type="term" value="C:chromosome"/>
    <property type="evidence" value="ECO:0007669"/>
    <property type="project" value="TreeGrafter"/>
</dbReference>
<dbReference type="Pfam" id="PF00271">
    <property type="entry name" value="Helicase_C"/>
    <property type="match status" value="1"/>
</dbReference>
<feature type="domain" description="Helicase ATP-binding" evidence="9">
    <location>
        <begin position="1150"/>
        <end position="1311"/>
    </location>
</feature>
<dbReference type="EC" id="5.6.2.4" evidence="7"/>
<dbReference type="SUPFAM" id="SSF52540">
    <property type="entry name" value="P-loop containing nucleoside triphosphate hydrolases"/>
    <property type="match status" value="1"/>
</dbReference>
<evidence type="ECO:0000256" key="7">
    <source>
        <dbReference type="ARBA" id="ARBA00034808"/>
    </source>
</evidence>
<comment type="caution">
    <text evidence="11">The sequence shown here is derived from an EMBL/GenBank/DDBJ whole genome shotgun (WGS) entry which is preliminary data.</text>
</comment>
<evidence type="ECO:0000313" key="11">
    <source>
        <dbReference type="EMBL" id="TFY65176.1"/>
    </source>
</evidence>
<keyword evidence="12" id="KW-1185">Reference proteome</keyword>
<dbReference type="GO" id="GO:0043138">
    <property type="term" value="F:3'-5' DNA helicase activity"/>
    <property type="evidence" value="ECO:0007669"/>
    <property type="project" value="UniProtKB-EC"/>
</dbReference>
<dbReference type="InterPro" id="IPR014001">
    <property type="entry name" value="Helicase_ATP-bd"/>
</dbReference>
<dbReference type="SMART" id="SM00487">
    <property type="entry name" value="DEXDc"/>
    <property type="match status" value="1"/>
</dbReference>
<evidence type="ECO:0000256" key="5">
    <source>
        <dbReference type="ARBA" id="ARBA00023235"/>
    </source>
</evidence>
<dbReference type="PROSITE" id="PS00028">
    <property type="entry name" value="ZINC_FINGER_C2H2_1"/>
    <property type="match status" value="1"/>
</dbReference>
<dbReference type="PROSITE" id="PS51192">
    <property type="entry name" value="HELICASE_ATP_BIND_1"/>
    <property type="match status" value="1"/>
</dbReference>
<dbReference type="Proteomes" id="UP000298327">
    <property type="component" value="Unassembled WGS sequence"/>
</dbReference>
<gene>
    <name evidence="11" type="ORF">EVG20_g5687</name>
</gene>
<dbReference type="STRING" id="205917.A0A4Y9YRG7"/>
<keyword evidence="3" id="KW-0067">ATP-binding</keyword>
<feature type="compositionally biased region" description="Low complexity" evidence="8">
    <location>
        <begin position="1021"/>
        <end position="1034"/>
    </location>
</feature>
<dbReference type="GO" id="GO:0000724">
    <property type="term" value="P:double-strand break repair via homologous recombination"/>
    <property type="evidence" value="ECO:0007669"/>
    <property type="project" value="TreeGrafter"/>
</dbReference>
<dbReference type="SMART" id="SM00355">
    <property type="entry name" value="ZnF_C2H2"/>
    <property type="match status" value="4"/>
</dbReference>
<dbReference type="GO" id="GO:0003677">
    <property type="term" value="F:DNA binding"/>
    <property type="evidence" value="ECO:0007669"/>
    <property type="project" value="UniProtKB-KW"/>
</dbReference>
<keyword evidence="4" id="KW-0238">DNA-binding</keyword>
<evidence type="ECO:0000256" key="2">
    <source>
        <dbReference type="ARBA" id="ARBA00022741"/>
    </source>
</evidence>
<dbReference type="InterPro" id="IPR001650">
    <property type="entry name" value="Helicase_C-like"/>
</dbReference>
<dbReference type="InterPro" id="IPR011545">
    <property type="entry name" value="DEAD/DEAH_box_helicase_dom"/>
</dbReference>
<dbReference type="GO" id="GO:0005524">
    <property type="term" value="F:ATP binding"/>
    <property type="evidence" value="ECO:0007669"/>
    <property type="project" value="UniProtKB-KW"/>
</dbReference>
<dbReference type="PANTHER" id="PTHR13710:SF105">
    <property type="entry name" value="ATP-DEPENDENT DNA HELICASE Q1"/>
    <property type="match status" value="1"/>
</dbReference>
<evidence type="ECO:0000256" key="8">
    <source>
        <dbReference type="SAM" id="MobiDB-lite"/>
    </source>
</evidence>
<dbReference type="OrthoDB" id="2747940at2759"/>
<dbReference type="Pfam" id="PF00270">
    <property type="entry name" value="DEAD"/>
    <property type="match status" value="1"/>
</dbReference>
<evidence type="ECO:0000256" key="1">
    <source>
        <dbReference type="ARBA" id="ARBA00005446"/>
    </source>
</evidence>
<organism evidence="11 12">
    <name type="scientific">Dentipellis fragilis</name>
    <dbReference type="NCBI Taxonomy" id="205917"/>
    <lineage>
        <taxon>Eukaryota</taxon>
        <taxon>Fungi</taxon>
        <taxon>Dikarya</taxon>
        <taxon>Basidiomycota</taxon>
        <taxon>Agaricomycotina</taxon>
        <taxon>Agaricomycetes</taxon>
        <taxon>Russulales</taxon>
        <taxon>Hericiaceae</taxon>
        <taxon>Dentipellis</taxon>
    </lineage>
</organism>
<reference evidence="11 12" key="1">
    <citation type="submission" date="2019-02" db="EMBL/GenBank/DDBJ databases">
        <title>Genome sequencing of the rare red list fungi Dentipellis fragilis.</title>
        <authorList>
            <person name="Buettner E."/>
            <person name="Kellner H."/>
        </authorList>
    </citation>
    <scope>NUCLEOTIDE SEQUENCE [LARGE SCALE GENOMIC DNA]</scope>
    <source>
        <strain evidence="11 12">DSM 105465</strain>
    </source>
</reference>
<comment type="catalytic activity">
    <reaction evidence="6">
        <text>Couples ATP hydrolysis with the unwinding of duplex DNA by translocating in the 3'-5' direction.</text>
        <dbReference type="EC" id="5.6.2.4"/>
    </reaction>
</comment>
<dbReference type="EMBL" id="SEOQ01000346">
    <property type="protein sequence ID" value="TFY65176.1"/>
    <property type="molecule type" value="Genomic_DNA"/>
</dbReference>